<feature type="compositionally biased region" description="Basic residues" evidence="1">
    <location>
        <begin position="11"/>
        <end position="20"/>
    </location>
</feature>
<sequence length="285" mass="30704">MGGTQRDGSKKSRPPCRRPGRKGDHMSHHGATGTQGCTGARGPVRAAPWVSMVSLRRDRVDPQQARPGGDWGGRLGVDMAVGSSSLCHGDDTDRGAMRPGASSMEAVPYDRYGPEAIALSGTLGGCTNEPHPKGDRSAANSSQGESPVDINNIKNSGRLGDASAFVWHLGLTFNEFTQELATSVRLAEDHWLIAHFPSIRVDHPVFVVTFRHPRTRPTLDRQGRFSALITPTLGRLAPTGPFFTFITPPLGHLQIIRAIFSHSTPPRLACRSPSGVFVEILGIHQ</sequence>
<organism evidence="2 3">
    <name type="scientific">Puccinia graminis f. sp. tritici</name>
    <dbReference type="NCBI Taxonomy" id="56615"/>
    <lineage>
        <taxon>Eukaryota</taxon>
        <taxon>Fungi</taxon>
        <taxon>Dikarya</taxon>
        <taxon>Basidiomycota</taxon>
        <taxon>Pucciniomycotina</taxon>
        <taxon>Pucciniomycetes</taxon>
        <taxon>Pucciniales</taxon>
        <taxon>Pucciniaceae</taxon>
        <taxon>Puccinia</taxon>
    </lineage>
</organism>
<dbReference type="AlphaFoldDB" id="A0A5B0MNT5"/>
<evidence type="ECO:0000313" key="3">
    <source>
        <dbReference type="Proteomes" id="UP000324748"/>
    </source>
</evidence>
<name>A0A5B0MNT5_PUCGR</name>
<accession>A0A5B0MNT5</accession>
<feature type="region of interest" description="Disordered" evidence="1">
    <location>
        <begin position="1"/>
        <end position="43"/>
    </location>
</feature>
<proteinExistence type="predicted"/>
<protein>
    <submittedName>
        <fullName evidence="2">Uncharacterized protein</fullName>
    </submittedName>
</protein>
<evidence type="ECO:0000256" key="1">
    <source>
        <dbReference type="SAM" id="MobiDB-lite"/>
    </source>
</evidence>
<feature type="region of interest" description="Disordered" evidence="1">
    <location>
        <begin position="121"/>
        <end position="153"/>
    </location>
</feature>
<dbReference type="EMBL" id="VSWC01000144">
    <property type="protein sequence ID" value="KAA1078132.1"/>
    <property type="molecule type" value="Genomic_DNA"/>
</dbReference>
<feature type="region of interest" description="Disordered" evidence="1">
    <location>
        <begin position="55"/>
        <end position="75"/>
    </location>
</feature>
<keyword evidence="3" id="KW-1185">Reference proteome</keyword>
<dbReference type="Proteomes" id="UP000324748">
    <property type="component" value="Unassembled WGS sequence"/>
</dbReference>
<reference evidence="2 3" key="1">
    <citation type="submission" date="2019-05" db="EMBL/GenBank/DDBJ databases">
        <title>Emergence of the Ug99 lineage of the wheat stem rust pathogen through somatic hybridization.</title>
        <authorList>
            <person name="Li F."/>
            <person name="Upadhyaya N.M."/>
            <person name="Sperschneider J."/>
            <person name="Matny O."/>
            <person name="Nguyen-Phuc H."/>
            <person name="Mago R."/>
            <person name="Raley C."/>
            <person name="Miller M.E."/>
            <person name="Silverstein K.A.T."/>
            <person name="Henningsen E."/>
            <person name="Hirsch C.D."/>
            <person name="Visser B."/>
            <person name="Pretorius Z.A."/>
            <person name="Steffenson B.J."/>
            <person name="Schwessinger B."/>
            <person name="Dodds P.N."/>
            <person name="Figueroa M."/>
        </authorList>
    </citation>
    <scope>NUCLEOTIDE SEQUENCE [LARGE SCALE GENOMIC DNA]</scope>
    <source>
        <strain evidence="2">21-0</strain>
    </source>
</reference>
<evidence type="ECO:0000313" key="2">
    <source>
        <dbReference type="EMBL" id="KAA1078132.1"/>
    </source>
</evidence>
<comment type="caution">
    <text evidence="2">The sequence shown here is derived from an EMBL/GenBank/DDBJ whole genome shotgun (WGS) entry which is preliminary data.</text>
</comment>
<gene>
    <name evidence="2" type="ORF">PGT21_029209</name>
</gene>